<comment type="caution">
    <text evidence="1">The sequence shown here is derived from an EMBL/GenBank/DDBJ whole genome shotgun (WGS) entry which is preliminary data.</text>
</comment>
<name>A0A4Y7R7Q8_9FIRM</name>
<sequence>MELKLDEVKGGHNGDELFQQMLKDIMTGLRKKMVQPVLEENRKLASSLEQFREEDRAAITELLQRLEVLENKIQQVPLVILAALRDAINQAGGGNKDAQ</sequence>
<dbReference type="EMBL" id="QFGA01000003">
    <property type="protein sequence ID" value="TEB05004.1"/>
    <property type="molecule type" value="Genomic_DNA"/>
</dbReference>
<accession>A0A4Y7R7Q8</accession>
<reference evidence="1 2" key="1">
    <citation type="journal article" date="2018" name="Environ. Microbiol.">
        <title>Novel energy conservation strategies and behaviour of Pelotomaculum schinkii driving syntrophic propionate catabolism.</title>
        <authorList>
            <person name="Hidalgo-Ahumada C.A.P."/>
            <person name="Nobu M.K."/>
            <person name="Narihiro T."/>
            <person name="Tamaki H."/>
            <person name="Liu W.T."/>
            <person name="Kamagata Y."/>
            <person name="Stams A.J.M."/>
            <person name="Imachi H."/>
            <person name="Sousa D.Z."/>
        </authorList>
    </citation>
    <scope>NUCLEOTIDE SEQUENCE [LARGE SCALE GENOMIC DNA]</scope>
    <source>
        <strain evidence="1 2">HH</strain>
    </source>
</reference>
<proteinExistence type="predicted"/>
<dbReference type="RefSeq" id="WP_190259277.1">
    <property type="nucleotide sequence ID" value="NZ_QFGA01000003.1"/>
</dbReference>
<evidence type="ECO:0000313" key="1">
    <source>
        <dbReference type="EMBL" id="TEB05004.1"/>
    </source>
</evidence>
<gene>
    <name evidence="1" type="ORF">Psch_03767</name>
</gene>
<keyword evidence="2" id="KW-1185">Reference proteome</keyword>
<dbReference type="Proteomes" id="UP000298324">
    <property type="component" value="Unassembled WGS sequence"/>
</dbReference>
<organism evidence="1 2">
    <name type="scientific">Pelotomaculum schinkii</name>
    <dbReference type="NCBI Taxonomy" id="78350"/>
    <lineage>
        <taxon>Bacteria</taxon>
        <taxon>Bacillati</taxon>
        <taxon>Bacillota</taxon>
        <taxon>Clostridia</taxon>
        <taxon>Eubacteriales</taxon>
        <taxon>Desulfotomaculaceae</taxon>
        <taxon>Pelotomaculum</taxon>
    </lineage>
</organism>
<evidence type="ECO:0000313" key="2">
    <source>
        <dbReference type="Proteomes" id="UP000298324"/>
    </source>
</evidence>
<dbReference type="AlphaFoldDB" id="A0A4Y7R7Q8"/>
<protein>
    <submittedName>
        <fullName evidence="1">Uncharacterized protein</fullName>
    </submittedName>
</protein>